<dbReference type="GO" id="GO:0000329">
    <property type="term" value="C:fungal-type vacuole membrane"/>
    <property type="evidence" value="ECO:0007669"/>
    <property type="project" value="TreeGrafter"/>
</dbReference>
<dbReference type="InterPro" id="IPR036259">
    <property type="entry name" value="MFS_trans_sf"/>
</dbReference>
<dbReference type="Gene3D" id="1.20.1720.10">
    <property type="entry name" value="Multidrug resistance protein D"/>
    <property type="match status" value="1"/>
</dbReference>
<feature type="transmembrane region" description="Helical" evidence="5">
    <location>
        <begin position="529"/>
        <end position="550"/>
    </location>
</feature>
<feature type="transmembrane region" description="Helical" evidence="5">
    <location>
        <begin position="421"/>
        <end position="444"/>
    </location>
</feature>
<dbReference type="InterPro" id="IPR020846">
    <property type="entry name" value="MFS_dom"/>
</dbReference>
<dbReference type="PROSITE" id="PS50850">
    <property type="entry name" value="MFS"/>
    <property type="match status" value="1"/>
</dbReference>
<feature type="domain" description="Major facilitator superfamily (MFS) profile" evidence="6">
    <location>
        <begin position="60"/>
        <end position="556"/>
    </location>
</feature>
<comment type="subcellular location">
    <subcellularLocation>
        <location evidence="1">Membrane</location>
        <topology evidence="1">Multi-pass membrane protein</topology>
    </subcellularLocation>
</comment>
<reference evidence="7" key="1">
    <citation type="submission" date="2019-07" db="EMBL/GenBank/DDBJ databases">
        <title>Hyphodiscus hymeniophilus genome sequencing and assembly.</title>
        <authorList>
            <person name="Kramer G."/>
            <person name="Nodwell J."/>
        </authorList>
    </citation>
    <scope>NUCLEOTIDE SEQUENCE</scope>
    <source>
        <strain evidence="7">ATCC 34498</strain>
    </source>
</reference>
<dbReference type="Proteomes" id="UP000785200">
    <property type="component" value="Unassembled WGS sequence"/>
</dbReference>
<dbReference type="InterPro" id="IPR011701">
    <property type="entry name" value="MFS"/>
</dbReference>
<dbReference type="PANTHER" id="PTHR23501:SF81">
    <property type="entry name" value="VACUOLAR BASIC AMINO ACID TRANSPORTER 2"/>
    <property type="match status" value="1"/>
</dbReference>
<evidence type="ECO:0000259" key="6">
    <source>
        <dbReference type="PROSITE" id="PS50850"/>
    </source>
</evidence>
<dbReference type="Gene3D" id="1.20.1250.20">
    <property type="entry name" value="MFS general substrate transporter like domains"/>
    <property type="match status" value="1"/>
</dbReference>
<feature type="transmembrane region" description="Helical" evidence="5">
    <location>
        <begin position="456"/>
        <end position="475"/>
    </location>
</feature>
<keyword evidence="2 5" id="KW-0812">Transmembrane</keyword>
<dbReference type="FunFam" id="1.20.1250.20:FF:000670">
    <property type="entry name" value="MFS general substrate transporter"/>
    <property type="match status" value="1"/>
</dbReference>
<evidence type="ECO:0000256" key="4">
    <source>
        <dbReference type="ARBA" id="ARBA00023136"/>
    </source>
</evidence>
<feature type="transmembrane region" description="Helical" evidence="5">
    <location>
        <begin position="257"/>
        <end position="276"/>
    </location>
</feature>
<organism evidence="7 8">
    <name type="scientific">Hyphodiscus hymeniophilus</name>
    <dbReference type="NCBI Taxonomy" id="353542"/>
    <lineage>
        <taxon>Eukaryota</taxon>
        <taxon>Fungi</taxon>
        <taxon>Dikarya</taxon>
        <taxon>Ascomycota</taxon>
        <taxon>Pezizomycotina</taxon>
        <taxon>Leotiomycetes</taxon>
        <taxon>Helotiales</taxon>
        <taxon>Hyphodiscaceae</taxon>
        <taxon>Hyphodiscus</taxon>
    </lineage>
</organism>
<keyword evidence="8" id="KW-1185">Reference proteome</keyword>
<keyword evidence="4 5" id="KW-0472">Membrane</keyword>
<dbReference type="PANTHER" id="PTHR23501">
    <property type="entry name" value="MAJOR FACILITATOR SUPERFAMILY"/>
    <property type="match status" value="1"/>
</dbReference>
<feature type="transmembrane region" description="Helical" evidence="5">
    <location>
        <begin position="288"/>
        <end position="307"/>
    </location>
</feature>
<name>A0A9P6VL51_9HELO</name>
<sequence>MSIERPEEARGVPLLSYGTDDEFEYQVSNLNGSTPLLRTESESEIDETESKPHGPGFFWIQAAIFSNVFLAGFDGTITASTYAVIGSDFNAANTISWITTAYLITSTAFQPLYGRFSDILGRRTCFLIATMTFLLGCLGCGLAPNIILLDLMRALAGLGGGGLITMATIINSDIIPLENRGMYQAVQNGFYGFGAICGASIGGILADTIGWRWCFGCQVPIAFAAMLIGYFVIINPPPADRGLEGQGAVGKSLWTQIDLSGAVLLVFGLSAQLAALSLGGNQYPWSDIRVIICLVASFVILGAFIWVELKTKALPVMPMLMLQGIPTIANTISNILVGMSSFAFLFMIPLFFQVVLKDSASKAGLRLAIPSLATPVGGLIAGFIMSRWGLLSQLVRAGCFFMVLGNGLICSLRYHDSTWKYILYLFPANVGQGIVFPSILFTNISAFEQSLSTSMVYLFRSMGMVWGVAAASTIIQNVLSSRLPSALSGIPKKEKKRAKIIEDIRHSVTVLRDLDPEIQDLARRVYFDALRYTFIASTAWAAAAFLVAFFTKGKRLDRK</sequence>
<evidence type="ECO:0000256" key="5">
    <source>
        <dbReference type="SAM" id="Phobius"/>
    </source>
</evidence>
<dbReference type="SUPFAM" id="SSF103473">
    <property type="entry name" value="MFS general substrate transporter"/>
    <property type="match status" value="1"/>
</dbReference>
<feature type="transmembrane region" description="Helical" evidence="5">
    <location>
        <begin position="328"/>
        <end position="352"/>
    </location>
</feature>
<protein>
    <submittedName>
        <fullName evidence="7">Transporter</fullName>
    </submittedName>
</protein>
<evidence type="ECO:0000256" key="3">
    <source>
        <dbReference type="ARBA" id="ARBA00022989"/>
    </source>
</evidence>
<feature type="transmembrane region" description="Helical" evidence="5">
    <location>
        <begin position="154"/>
        <end position="177"/>
    </location>
</feature>
<evidence type="ECO:0000256" key="2">
    <source>
        <dbReference type="ARBA" id="ARBA00022692"/>
    </source>
</evidence>
<keyword evidence="3 5" id="KW-1133">Transmembrane helix</keyword>
<feature type="transmembrane region" description="Helical" evidence="5">
    <location>
        <begin position="91"/>
        <end position="113"/>
    </location>
</feature>
<feature type="transmembrane region" description="Helical" evidence="5">
    <location>
        <begin position="125"/>
        <end position="148"/>
    </location>
</feature>
<feature type="transmembrane region" description="Helical" evidence="5">
    <location>
        <begin position="364"/>
        <end position="385"/>
    </location>
</feature>
<dbReference type="AlphaFoldDB" id="A0A9P6VL51"/>
<evidence type="ECO:0000313" key="7">
    <source>
        <dbReference type="EMBL" id="KAG0650246.1"/>
    </source>
</evidence>
<accession>A0A9P6VL51</accession>
<dbReference type="CDD" id="cd17502">
    <property type="entry name" value="MFS_Azr1_MDR_like"/>
    <property type="match status" value="1"/>
</dbReference>
<feature type="transmembrane region" description="Helical" evidence="5">
    <location>
        <begin position="189"/>
        <end position="213"/>
    </location>
</feature>
<gene>
    <name evidence="7" type="ORF">D0Z07_2925</name>
</gene>
<dbReference type="OrthoDB" id="6770063at2759"/>
<evidence type="ECO:0000313" key="8">
    <source>
        <dbReference type="Proteomes" id="UP000785200"/>
    </source>
</evidence>
<proteinExistence type="predicted"/>
<evidence type="ECO:0000256" key="1">
    <source>
        <dbReference type="ARBA" id="ARBA00004141"/>
    </source>
</evidence>
<feature type="transmembrane region" description="Helical" evidence="5">
    <location>
        <begin position="219"/>
        <end position="236"/>
    </location>
</feature>
<dbReference type="Pfam" id="PF07690">
    <property type="entry name" value="MFS_1"/>
    <property type="match status" value="1"/>
</dbReference>
<dbReference type="GO" id="GO:0015174">
    <property type="term" value="F:basic amino acid transmembrane transporter activity"/>
    <property type="evidence" value="ECO:0007669"/>
    <property type="project" value="TreeGrafter"/>
</dbReference>
<comment type="caution">
    <text evidence="7">The sequence shown here is derived from an EMBL/GenBank/DDBJ whole genome shotgun (WGS) entry which is preliminary data.</text>
</comment>
<dbReference type="EMBL" id="VNKQ01000006">
    <property type="protein sequence ID" value="KAG0650246.1"/>
    <property type="molecule type" value="Genomic_DNA"/>
</dbReference>